<evidence type="ECO:0000313" key="2">
    <source>
        <dbReference type="Proteomes" id="UP000076881"/>
    </source>
</evidence>
<dbReference type="Proteomes" id="UP000076881">
    <property type="component" value="Unassembled WGS sequence"/>
</dbReference>
<reference evidence="1 2" key="1">
    <citation type="journal article" date="2016" name="Genome Biol. Evol.">
        <title>Divergent and convergent evolution of fungal pathogenicity.</title>
        <authorList>
            <person name="Shang Y."/>
            <person name="Xiao G."/>
            <person name="Zheng P."/>
            <person name="Cen K."/>
            <person name="Zhan S."/>
            <person name="Wang C."/>
        </authorList>
    </citation>
    <scope>NUCLEOTIDE SEQUENCE [LARGE SCALE GENOMIC DNA]</scope>
    <source>
        <strain evidence="1 2">RCEF 1005</strain>
    </source>
</reference>
<name>A0A168JFJ4_CORDF</name>
<dbReference type="STRING" id="1081108.A0A168JFJ4"/>
<dbReference type="EMBL" id="AZHF01000002">
    <property type="protein sequence ID" value="OAA80369.1"/>
    <property type="molecule type" value="Genomic_DNA"/>
</dbReference>
<dbReference type="AlphaFoldDB" id="A0A168JFJ4"/>
<comment type="caution">
    <text evidence="1">The sequence shown here is derived from an EMBL/GenBank/DDBJ whole genome shotgun (WGS) entry which is preliminary data.</text>
</comment>
<gene>
    <name evidence="1" type="ORF">LEL_03855</name>
</gene>
<keyword evidence="2" id="KW-1185">Reference proteome</keyword>
<evidence type="ECO:0000313" key="1">
    <source>
        <dbReference type="EMBL" id="OAA80369.1"/>
    </source>
</evidence>
<sequence length="217" mass="22593">MSRVTAPVAKLSRAISSTAAPAAVSRSSGSLLDSTAHHGGAPLMPKYADLLRDREHNKSRGITTTHRPTPQPNIADRPRPLMQTFHSSASQVGVPPTHLDAMILPTMDFSSAAPVAAGPRVPLLPDNYGAAHALAPSAPEVAFSKPTIFAAEPDRVAPATPLSAVEGLSLDGIELKFAHDAPAADGSGSTAAEHGHMIRDFWKGMVDDVLGPVPKTI</sequence>
<dbReference type="OrthoDB" id="3993201at2759"/>
<protein>
    <submittedName>
        <fullName evidence="1">Uncharacterized protein</fullName>
    </submittedName>
</protein>
<accession>A0A168JFJ4</accession>
<proteinExistence type="predicted"/>
<organism evidence="1 2">
    <name type="scientific">Akanthomyces lecanii RCEF 1005</name>
    <dbReference type="NCBI Taxonomy" id="1081108"/>
    <lineage>
        <taxon>Eukaryota</taxon>
        <taxon>Fungi</taxon>
        <taxon>Dikarya</taxon>
        <taxon>Ascomycota</taxon>
        <taxon>Pezizomycotina</taxon>
        <taxon>Sordariomycetes</taxon>
        <taxon>Hypocreomycetidae</taxon>
        <taxon>Hypocreales</taxon>
        <taxon>Cordycipitaceae</taxon>
        <taxon>Akanthomyces</taxon>
        <taxon>Cordyceps confragosa</taxon>
    </lineage>
</organism>